<dbReference type="NCBIfam" id="NF033679">
    <property type="entry name" value="DNRLRE_dom"/>
    <property type="match status" value="1"/>
</dbReference>
<dbReference type="InterPro" id="IPR013783">
    <property type="entry name" value="Ig-like_fold"/>
</dbReference>
<evidence type="ECO:0008006" key="3">
    <source>
        <dbReference type="Google" id="ProtNLM"/>
    </source>
</evidence>
<sequence length="437" mass="49701">MVIVSPTRYDSQTNLGMILTNEPISLKYLGKTNITQVQYKIGNTGIYYNMTQDNNIWSANIDWTKYKRSFLYNLYIRAILNGVLVREITQQIRISPSYPNARPVISYNNPDFYKTIFSGLVSLNMNFNDDNYDVNLVELFIDGIRKNYWSYKSVKSGSVTYQWDTSYEAVGKHILRFKITDQFGRKTYSDKFEVQVGTQTITPSSTPIPTITNPLTPTLIPTITNTITPIPTPTCTANFDLTTIFQQGQNNFTGTSDTYFFIPNVTPPVNKPEDNQSWNAPYIKTSGYYPKYRTLLKFNLSSIPLNGKIKSANLTFTLASWDGQTEKPTQKIAKLNKPFNQSTASWINASSTQLWSTPGADEEGVDYLSPVKSKLINWGANTIDVTDFVQSWVSNQNTNYGLLIWETDLHSTSYYSSRYTVDVTKRPKLTVVYSTCN</sequence>
<gene>
    <name evidence="1" type="ORF">COY87_00065</name>
</gene>
<dbReference type="Proteomes" id="UP000229401">
    <property type="component" value="Unassembled WGS sequence"/>
</dbReference>
<evidence type="ECO:0000313" key="1">
    <source>
        <dbReference type="EMBL" id="PIY72599.1"/>
    </source>
</evidence>
<comment type="caution">
    <text evidence="1">The sequence shown here is derived from an EMBL/GenBank/DDBJ whole genome shotgun (WGS) entry which is preliminary data.</text>
</comment>
<accession>A0A2M7QJV1</accession>
<organism evidence="1 2">
    <name type="scientific">Candidatus Roizmanbacteria bacterium CG_4_10_14_0_8_um_filter_33_9</name>
    <dbReference type="NCBI Taxonomy" id="1974826"/>
    <lineage>
        <taxon>Bacteria</taxon>
        <taxon>Candidatus Roizmaniibacteriota</taxon>
    </lineage>
</organism>
<name>A0A2M7QJV1_9BACT</name>
<evidence type="ECO:0000313" key="2">
    <source>
        <dbReference type="Proteomes" id="UP000229401"/>
    </source>
</evidence>
<reference evidence="2" key="1">
    <citation type="submission" date="2017-09" db="EMBL/GenBank/DDBJ databases">
        <title>Depth-based differentiation of microbial function through sediment-hosted aquifers and enrichment of novel symbionts in the deep terrestrial subsurface.</title>
        <authorList>
            <person name="Probst A.J."/>
            <person name="Ladd B."/>
            <person name="Jarett J.K."/>
            <person name="Geller-Mcgrath D.E."/>
            <person name="Sieber C.M.K."/>
            <person name="Emerson J.B."/>
            <person name="Anantharaman K."/>
            <person name="Thomas B.C."/>
            <person name="Malmstrom R."/>
            <person name="Stieglmeier M."/>
            <person name="Klingl A."/>
            <person name="Woyke T."/>
            <person name="Ryan C.M."/>
            <person name="Banfield J.F."/>
        </authorList>
    </citation>
    <scope>NUCLEOTIDE SEQUENCE [LARGE SCALE GENOMIC DNA]</scope>
</reference>
<protein>
    <recommendedName>
        <fullName evidence="3">DNRLRE domain-containing protein</fullName>
    </recommendedName>
</protein>
<dbReference type="Gene3D" id="2.60.40.10">
    <property type="entry name" value="Immunoglobulins"/>
    <property type="match status" value="1"/>
</dbReference>
<dbReference type="AlphaFoldDB" id="A0A2M7QJV1"/>
<dbReference type="EMBL" id="PFLI01000004">
    <property type="protein sequence ID" value="PIY72599.1"/>
    <property type="molecule type" value="Genomic_DNA"/>
</dbReference>
<dbReference type="Gene3D" id="2.60.120.970">
    <property type="match status" value="1"/>
</dbReference>
<proteinExistence type="predicted"/>